<dbReference type="FunFam" id="3.40.50.720:FF:000084">
    <property type="entry name" value="Short-chain dehydrogenase reductase"/>
    <property type="match status" value="1"/>
</dbReference>
<comment type="similarity">
    <text evidence="1 4">Belongs to the short-chain dehydrogenases/reductases (SDR) family.</text>
</comment>
<dbReference type="InterPro" id="IPR036291">
    <property type="entry name" value="NAD(P)-bd_dom_sf"/>
</dbReference>
<protein>
    <submittedName>
        <fullName evidence="5">Gluconate 5-dehydrogenase</fullName>
        <ecNumber evidence="5">1.1.1.69</ecNumber>
    </submittedName>
</protein>
<keyword evidence="3 5" id="KW-0560">Oxidoreductase</keyword>
<dbReference type="PROSITE" id="PS00061">
    <property type="entry name" value="ADH_SHORT"/>
    <property type="match status" value="1"/>
</dbReference>
<dbReference type="EMBL" id="FLUN01000001">
    <property type="protein sequence ID" value="SBV91070.1"/>
    <property type="molecule type" value="Genomic_DNA"/>
</dbReference>
<dbReference type="SUPFAM" id="SSF51735">
    <property type="entry name" value="NAD(P)-binding Rossmann-fold domains"/>
    <property type="match status" value="1"/>
</dbReference>
<dbReference type="GO" id="GO:0008874">
    <property type="term" value="F:gluconate 5-dehydrogenase activity"/>
    <property type="evidence" value="ECO:0007669"/>
    <property type="project" value="UniProtKB-EC"/>
</dbReference>
<dbReference type="EC" id="1.1.1.69" evidence="5"/>
<proteinExistence type="inferred from homology"/>
<dbReference type="AlphaFoldDB" id="A0A212IV48"/>
<dbReference type="PANTHER" id="PTHR43618:SF8">
    <property type="entry name" value="7ALPHA-HYDROXYSTEROID DEHYDROGENASE"/>
    <property type="match status" value="1"/>
</dbReference>
<name>A0A212IV48_9FIRM</name>
<dbReference type="PRINTS" id="PR00080">
    <property type="entry name" value="SDRFAMILY"/>
</dbReference>
<dbReference type="InterPro" id="IPR052178">
    <property type="entry name" value="Sec_Metab_Biosynth_SDR"/>
</dbReference>
<reference evidence="5" key="1">
    <citation type="submission" date="2016-04" db="EMBL/GenBank/DDBJ databases">
        <authorList>
            <person name="Evans L.H."/>
            <person name="Alamgir A."/>
            <person name="Owens N."/>
            <person name="Weber N.D."/>
            <person name="Virtaneva K."/>
            <person name="Barbian K."/>
            <person name="Babar A."/>
            <person name="Rosenke K."/>
        </authorList>
    </citation>
    <scope>NUCLEOTIDE SEQUENCE</scope>
    <source>
        <strain evidence="5">86</strain>
    </source>
</reference>
<evidence type="ECO:0000313" key="5">
    <source>
        <dbReference type="EMBL" id="SBV91070.1"/>
    </source>
</evidence>
<dbReference type="InterPro" id="IPR020904">
    <property type="entry name" value="Sc_DH/Rdtase_CS"/>
</dbReference>
<organism evidence="5">
    <name type="scientific">uncultured Eubacteriales bacterium</name>
    <dbReference type="NCBI Taxonomy" id="172733"/>
    <lineage>
        <taxon>Bacteria</taxon>
        <taxon>Bacillati</taxon>
        <taxon>Bacillota</taxon>
        <taxon>Clostridia</taxon>
        <taxon>Eubacteriales</taxon>
        <taxon>environmental samples</taxon>
    </lineage>
</organism>
<accession>A0A212IV48</accession>
<sequence length="253" mass="26925">MISFDLTGKVAIVTGASQGLGKDMARGLAEAGADVVIMARRLDKLQEVAAEIAASTGRKIVPVYVDVTKMDVMKEAVDTVIKEFGKIDILVNNAALIDYTPAADLTPDAYDRVLDANVKGPFFLAQEIFLRYMKEHGGNIINICSVSGYRASAVAPTYSISKAAATMMTQCLAMAWAQYGIYVNGIAPGQIMLGMGENSTPEHVAKMSAKVPQRRLGTVDDLNGALVFLASDACRYTQGQIILCDGGLLLPLG</sequence>
<dbReference type="GO" id="GO:0008206">
    <property type="term" value="P:bile acid metabolic process"/>
    <property type="evidence" value="ECO:0007669"/>
    <property type="project" value="UniProtKB-ARBA"/>
</dbReference>
<dbReference type="Pfam" id="PF00106">
    <property type="entry name" value="adh_short"/>
    <property type="match status" value="1"/>
</dbReference>
<gene>
    <name evidence="5" type="primary">gno</name>
    <name evidence="5" type="ORF">KL86CLO1_10070</name>
</gene>
<keyword evidence="2" id="KW-0521">NADP</keyword>
<evidence type="ECO:0000256" key="1">
    <source>
        <dbReference type="ARBA" id="ARBA00006484"/>
    </source>
</evidence>
<evidence type="ECO:0000256" key="4">
    <source>
        <dbReference type="RuleBase" id="RU000363"/>
    </source>
</evidence>
<dbReference type="Gene3D" id="3.40.50.720">
    <property type="entry name" value="NAD(P)-binding Rossmann-like Domain"/>
    <property type="match status" value="1"/>
</dbReference>
<dbReference type="PRINTS" id="PR00081">
    <property type="entry name" value="GDHRDH"/>
</dbReference>
<evidence type="ECO:0000256" key="2">
    <source>
        <dbReference type="ARBA" id="ARBA00022857"/>
    </source>
</evidence>
<evidence type="ECO:0000256" key="3">
    <source>
        <dbReference type="ARBA" id="ARBA00023002"/>
    </source>
</evidence>
<dbReference type="InterPro" id="IPR002347">
    <property type="entry name" value="SDR_fam"/>
</dbReference>
<dbReference type="NCBIfam" id="NF005559">
    <property type="entry name" value="PRK07231.1"/>
    <property type="match status" value="1"/>
</dbReference>
<dbReference type="PANTHER" id="PTHR43618">
    <property type="entry name" value="7-ALPHA-HYDROXYSTEROID DEHYDROGENASE"/>
    <property type="match status" value="1"/>
</dbReference>